<comment type="caution">
    <text evidence="1">The sequence shown here is derived from an EMBL/GenBank/DDBJ whole genome shotgun (WGS) entry which is preliminary data.</text>
</comment>
<dbReference type="Proteomes" id="UP000789396">
    <property type="component" value="Unassembled WGS sequence"/>
</dbReference>
<sequence>TFPSFGEYDLKSDGCKKWYCEKLRYHCPIRKTDGWFLVDDYEVFKIVKK</sequence>
<dbReference type="EMBL" id="CAJVPZ010061783">
    <property type="protein sequence ID" value="CAG8791469.1"/>
    <property type="molecule type" value="Genomic_DNA"/>
</dbReference>
<proteinExistence type="predicted"/>
<accession>A0A9N9JQR6</accession>
<organism evidence="1 2">
    <name type="scientific">Racocetra fulgida</name>
    <dbReference type="NCBI Taxonomy" id="60492"/>
    <lineage>
        <taxon>Eukaryota</taxon>
        <taxon>Fungi</taxon>
        <taxon>Fungi incertae sedis</taxon>
        <taxon>Mucoromycota</taxon>
        <taxon>Glomeromycotina</taxon>
        <taxon>Glomeromycetes</taxon>
        <taxon>Diversisporales</taxon>
        <taxon>Gigasporaceae</taxon>
        <taxon>Racocetra</taxon>
    </lineage>
</organism>
<name>A0A9N9JQR6_9GLOM</name>
<evidence type="ECO:0000313" key="2">
    <source>
        <dbReference type="Proteomes" id="UP000789396"/>
    </source>
</evidence>
<dbReference type="AlphaFoldDB" id="A0A9N9JQR6"/>
<feature type="non-terminal residue" evidence="1">
    <location>
        <position position="49"/>
    </location>
</feature>
<gene>
    <name evidence="1" type="ORF">RFULGI_LOCUS16785</name>
</gene>
<feature type="non-terminal residue" evidence="1">
    <location>
        <position position="1"/>
    </location>
</feature>
<keyword evidence="2" id="KW-1185">Reference proteome</keyword>
<evidence type="ECO:0000313" key="1">
    <source>
        <dbReference type="EMBL" id="CAG8791469.1"/>
    </source>
</evidence>
<protein>
    <submittedName>
        <fullName evidence="1">14570_t:CDS:1</fullName>
    </submittedName>
</protein>
<dbReference type="OrthoDB" id="2381598at2759"/>
<reference evidence="1" key="1">
    <citation type="submission" date="2021-06" db="EMBL/GenBank/DDBJ databases">
        <authorList>
            <person name="Kallberg Y."/>
            <person name="Tangrot J."/>
            <person name="Rosling A."/>
        </authorList>
    </citation>
    <scope>NUCLEOTIDE SEQUENCE</scope>
    <source>
        <strain evidence="1">IN212</strain>
    </source>
</reference>